<gene>
    <name evidence="1" type="ORF">CCAP1982_LOCUS10487</name>
</gene>
<keyword evidence="2" id="KW-1185">Reference proteome</keyword>
<name>A0A811US65_CERCA</name>
<dbReference type="AlphaFoldDB" id="A0A811US65"/>
<comment type="caution">
    <text evidence="1">The sequence shown here is derived from an EMBL/GenBank/DDBJ whole genome shotgun (WGS) entry which is preliminary data.</text>
</comment>
<organism evidence="1 2">
    <name type="scientific">Ceratitis capitata</name>
    <name type="common">Mediterranean fruit fly</name>
    <name type="synonym">Tephritis capitata</name>
    <dbReference type="NCBI Taxonomy" id="7213"/>
    <lineage>
        <taxon>Eukaryota</taxon>
        <taxon>Metazoa</taxon>
        <taxon>Ecdysozoa</taxon>
        <taxon>Arthropoda</taxon>
        <taxon>Hexapoda</taxon>
        <taxon>Insecta</taxon>
        <taxon>Pterygota</taxon>
        <taxon>Neoptera</taxon>
        <taxon>Endopterygota</taxon>
        <taxon>Diptera</taxon>
        <taxon>Brachycera</taxon>
        <taxon>Muscomorpha</taxon>
        <taxon>Tephritoidea</taxon>
        <taxon>Tephritidae</taxon>
        <taxon>Ceratitis</taxon>
        <taxon>Ceratitis</taxon>
    </lineage>
</organism>
<reference evidence="1" key="1">
    <citation type="submission" date="2020-11" db="EMBL/GenBank/DDBJ databases">
        <authorList>
            <person name="Whitehead M."/>
        </authorList>
    </citation>
    <scope>NUCLEOTIDE SEQUENCE</scope>
    <source>
        <strain evidence="1">EGII</strain>
    </source>
</reference>
<dbReference type="Proteomes" id="UP000606786">
    <property type="component" value="Unassembled WGS sequence"/>
</dbReference>
<accession>A0A811US65</accession>
<proteinExistence type="predicted"/>
<sequence length="106" mass="12188">MLSEFNANDKTISVKLTNFIEKTFDCILGINILYPIGAIINFKTKLMTVNNNDISLFNFTSSIAYEEKAEFAEFANLLPPDLNLAEKKLQKIFYKNKRTFILKVNN</sequence>
<protein>
    <submittedName>
        <fullName evidence="1">(Mediterranean fruit fly) hypothetical protein</fullName>
    </submittedName>
</protein>
<dbReference type="EMBL" id="CAJHJT010000023">
    <property type="protein sequence ID" value="CAD7001999.1"/>
    <property type="molecule type" value="Genomic_DNA"/>
</dbReference>
<evidence type="ECO:0000313" key="2">
    <source>
        <dbReference type="Proteomes" id="UP000606786"/>
    </source>
</evidence>
<evidence type="ECO:0000313" key="1">
    <source>
        <dbReference type="EMBL" id="CAD7001999.1"/>
    </source>
</evidence>